<sequence>MLWPSIMGVLQEQSVPVLKKPAIRAFSQCPWVSLNNRAFCSINENISEGFNKTKDERIAFGRDSSKEGVAALGLDYLDMICKHVHLHLLMRKAHLAL</sequence>
<evidence type="ECO:0000313" key="2">
    <source>
        <dbReference type="Proteomes" id="UP000663880"/>
    </source>
</evidence>
<comment type="caution">
    <text evidence="1">The sequence shown here is derived from an EMBL/GenBank/DDBJ whole genome shotgun (WGS) entry which is preliminary data.</text>
</comment>
<evidence type="ECO:0000313" key="1">
    <source>
        <dbReference type="EMBL" id="CAF4866191.1"/>
    </source>
</evidence>
<keyword evidence="2" id="KW-1185">Reference proteome</keyword>
<gene>
    <name evidence="1" type="ORF">PMACD_LOCUS8350</name>
</gene>
<dbReference type="AlphaFoldDB" id="A0A821SW79"/>
<proteinExistence type="predicted"/>
<organism evidence="1 2">
    <name type="scientific">Pieris macdunnoughi</name>
    <dbReference type="NCBI Taxonomy" id="345717"/>
    <lineage>
        <taxon>Eukaryota</taxon>
        <taxon>Metazoa</taxon>
        <taxon>Ecdysozoa</taxon>
        <taxon>Arthropoda</taxon>
        <taxon>Hexapoda</taxon>
        <taxon>Insecta</taxon>
        <taxon>Pterygota</taxon>
        <taxon>Neoptera</taxon>
        <taxon>Endopterygota</taxon>
        <taxon>Lepidoptera</taxon>
        <taxon>Glossata</taxon>
        <taxon>Ditrysia</taxon>
        <taxon>Papilionoidea</taxon>
        <taxon>Pieridae</taxon>
        <taxon>Pierinae</taxon>
        <taxon>Pieris</taxon>
    </lineage>
</organism>
<accession>A0A821SW79</accession>
<reference evidence="1" key="1">
    <citation type="submission" date="2021-02" db="EMBL/GenBank/DDBJ databases">
        <authorList>
            <person name="Steward A R."/>
        </authorList>
    </citation>
    <scope>NUCLEOTIDE SEQUENCE</scope>
</reference>
<protein>
    <submittedName>
        <fullName evidence="1">Uncharacterized protein</fullName>
    </submittedName>
</protein>
<dbReference type="Proteomes" id="UP000663880">
    <property type="component" value="Unassembled WGS sequence"/>
</dbReference>
<dbReference type="EMBL" id="CAJOBZ010000021">
    <property type="protein sequence ID" value="CAF4866191.1"/>
    <property type="molecule type" value="Genomic_DNA"/>
</dbReference>
<name>A0A821SW79_9NEOP</name>